<reference evidence="2 3" key="1">
    <citation type="submission" date="2019-01" db="EMBL/GenBank/DDBJ databases">
        <authorList>
            <person name="Chen W.-M."/>
        </authorList>
    </citation>
    <scope>NUCLEOTIDE SEQUENCE [LARGE SCALE GENOMIC DNA]</scope>
    <source>
        <strain evidence="2 3">KYPY4</strain>
    </source>
</reference>
<dbReference type="EMBL" id="SACR01000004">
    <property type="protein sequence ID" value="RVU45145.1"/>
    <property type="molecule type" value="Genomic_DNA"/>
</dbReference>
<dbReference type="AlphaFoldDB" id="A0A437REF9"/>
<keyword evidence="1" id="KW-0732">Signal</keyword>
<name>A0A437REF9_9BURK</name>
<gene>
    <name evidence="2" type="ORF">EOE66_13410</name>
</gene>
<dbReference type="Gene3D" id="1.25.40.10">
    <property type="entry name" value="Tetratricopeptide repeat domain"/>
    <property type="match status" value="2"/>
</dbReference>
<sequence length="349" mass="37106">MNRQQMTASRRTPGLAAMAAGLAWAAWAPLAAAQAPGTPAGQMFKDAAWQQLYQDDRAADLLRAAQQRLQTQPEDPQAVLALGLLALQGADSAARLAALQKAEACIEKQPTAAPCHYVLGTVLGVQAMSEGMMKAARSAGTVRAALGKAHELEPAWYPARSALAEFYLLAPGFMGGSTSKAQELARSAPSPEQARLLEARIQMNDRKFEAALKTLVDLPATLPPSLQEDARQWALQASLGLINAGNAATAQPTLERLAREQPGEAGPTYALGRAMAEQGGHEKALKLYEQSARLKGAERLPLAWRMGISQQALGRNDEAKASFQRFVAAGKGQKNALEDAKKRLAQLGA</sequence>
<feature type="signal peptide" evidence="1">
    <location>
        <begin position="1"/>
        <end position="25"/>
    </location>
</feature>
<evidence type="ECO:0000313" key="3">
    <source>
        <dbReference type="Proteomes" id="UP000285575"/>
    </source>
</evidence>
<evidence type="ECO:0000313" key="2">
    <source>
        <dbReference type="EMBL" id="RVU45145.1"/>
    </source>
</evidence>
<dbReference type="OrthoDB" id="192575at2"/>
<comment type="caution">
    <text evidence="2">The sequence shown here is derived from an EMBL/GenBank/DDBJ whole genome shotgun (WGS) entry which is preliminary data.</text>
</comment>
<dbReference type="Proteomes" id="UP000285575">
    <property type="component" value="Unassembled WGS sequence"/>
</dbReference>
<dbReference type="RefSeq" id="WP_128229240.1">
    <property type="nucleotide sequence ID" value="NZ_SACR01000004.1"/>
</dbReference>
<evidence type="ECO:0000256" key="1">
    <source>
        <dbReference type="SAM" id="SignalP"/>
    </source>
</evidence>
<feature type="chain" id="PRO_5019067875" evidence="1">
    <location>
        <begin position="26"/>
        <end position="349"/>
    </location>
</feature>
<organism evidence="2 3">
    <name type="scientific">Rubrivivax rivuli</name>
    <dbReference type="NCBI Taxonomy" id="1862385"/>
    <lineage>
        <taxon>Bacteria</taxon>
        <taxon>Pseudomonadati</taxon>
        <taxon>Pseudomonadota</taxon>
        <taxon>Betaproteobacteria</taxon>
        <taxon>Burkholderiales</taxon>
        <taxon>Sphaerotilaceae</taxon>
        <taxon>Rubrivivax</taxon>
    </lineage>
</organism>
<accession>A0A437REF9</accession>
<dbReference type="SUPFAM" id="SSF48452">
    <property type="entry name" value="TPR-like"/>
    <property type="match status" value="2"/>
</dbReference>
<proteinExistence type="predicted"/>
<protein>
    <submittedName>
        <fullName evidence="2">Uncharacterized protein</fullName>
    </submittedName>
</protein>
<dbReference type="InterPro" id="IPR011990">
    <property type="entry name" value="TPR-like_helical_dom_sf"/>
</dbReference>
<keyword evidence="3" id="KW-1185">Reference proteome</keyword>